<evidence type="ECO:0000256" key="1">
    <source>
        <dbReference type="SAM" id="SignalP"/>
    </source>
</evidence>
<reference evidence="3 4" key="1">
    <citation type="submission" date="2024-09" db="EMBL/GenBank/DDBJ databases">
        <authorList>
            <person name="Sun Q."/>
            <person name="Mori K."/>
        </authorList>
    </citation>
    <scope>NUCLEOTIDE SEQUENCE [LARGE SCALE GENOMIC DNA]</scope>
    <source>
        <strain evidence="3 4">CCM 7539</strain>
    </source>
</reference>
<proteinExistence type="predicted"/>
<feature type="chain" id="PRO_5047302429" evidence="1">
    <location>
        <begin position="21"/>
        <end position="114"/>
    </location>
</feature>
<evidence type="ECO:0000313" key="3">
    <source>
        <dbReference type="EMBL" id="MFC0308722.1"/>
    </source>
</evidence>
<comment type="caution">
    <text evidence="3">The sequence shown here is derived from an EMBL/GenBank/DDBJ whole genome shotgun (WGS) entry which is preliminary data.</text>
</comment>
<keyword evidence="4" id="KW-1185">Reference proteome</keyword>
<sequence length="114" mass="12542">MRMIILFLSLFSLFCSGCQKQDTQSFQAAENNDSSLKISVIKPQQIDFAKTLKLSGTWVAKEEIAIGTALQDQQVLSVLVEAGDHVKKGQILATLEYSNVQSQLKQNQAALVRG</sequence>
<name>A0ABV6GZD8_9PAST</name>
<feature type="domain" description="Lipoyl-binding" evidence="2">
    <location>
        <begin position="66"/>
        <end position="99"/>
    </location>
</feature>
<dbReference type="InterPro" id="IPR011053">
    <property type="entry name" value="Single_hybrid_motif"/>
</dbReference>
<keyword evidence="1" id="KW-0732">Signal</keyword>
<evidence type="ECO:0000313" key="4">
    <source>
        <dbReference type="Proteomes" id="UP001589767"/>
    </source>
</evidence>
<dbReference type="Pfam" id="PF00364">
    <property type="entry name" value="Biotin_lipoyl"/>
    <property type="match status" value="1"/>
</dbReference>
<dbReference type="EMBL" id="JBHLWB010000002">
    <property type="protein sequence ID" value="MFC0308722.1"/>
    <property type="molecule type" value="Genomic_DNA"/>
</dbReference>
<gene>
    <name evidence="3" type="ORF">ACFFHK_03235</name>
</gene>
<dbReference type="RefSeq" id="WP_382369285.1">
    <property type="nucleotide sequence ID" value="NZ_JBHLWB010000002.1"/>
</dbReference>
<feature type="signal peptide" evidence="1">
    <location>
        <begin position="1"/>
        <end position="20"/>
    </location>
</feature>
<organism evidence="3 4">
    <name type="scientific">Gallibacterium trehalosifermentans</name>
    <dbReference type="NCBI Taxonomy" id="516935"/>
    <lineage>
        <taxon>Bacteria</taxon>
        <taxon>Pseudomonadati</taxon>
        <taxon>Pseudomonadota</taxon>
        <taxon>Gammaproteobacteria</taxon>
        <taxon>Pasteurellales</taxon>
        <taxon>Pasteurellaceae</taxon>
        <taxon>Gallibacterium</taxon>
    </lineage>
</organism>
<dbReference type="SUPFAM" id="SSF51230">
    <property type="entry name" value="Single hybrid motif"/>
    <property type="match status" value="1"/>
</dbReference>
<evidence type="ECO:0000259" key="2">
    <source>
        <dbReference type="Pfam" id="PF00364"/>
    </source>
</evidence>
<dbReference type="PANTHER" id="PTHR30469:SF15">
    <property type="entry name" value="HLYD FAMILY OF SECRETION PROTEINS"/>
    <property type="match status" value="1"/>
</dbReference>
<dbReference type="Proteomes" id="UP001589767">
    <property type="component" value="Unassembled WGS sequence"/>
</dbReference>
<dbReference type="PANTHER" id="PTHR30469">
    <property type="entry name" value="MULTIDRUG RESISTANCE PROTEIN MDTA"/>
    <property type="match status" value="1"/>
</dbReference>
<dbReference type="InterPro" id="IPR000089">
    <property type="entry name" value="Biotin_lipoyl"/>
</dbReference>
<dbReference type="Gene3D" id="2.40.50.100">
    <property type="match status" value="1"/>
</dbReference>
<accession>A0ABV6GZD8</accession>
<protein>
    <submittedName>
        <fullName evidence="3">Biotin/lipoyl-binding protein</fullName>
    </submittedName>
</protein>